<protein>
    <submittedName>
        <fullName evidence="2">Uncharacterized protein</fullName>
    </submittedName>
</protein>
<dbReference type="InParanoid" id="C3YPI2"/>
<gene>
    <name evidence="2" type="ORF">BRAFLDRAFT_76026</name>
</gene>
<dbReference type="AlphaFoldDB" id="C3YPI2"/>
<evidence type="ECO:0000313" key="2">
    <source>
        <dbReference type="EMBL" id="EEN57766.1"/>
    </source>
</evidence>
<sequence length="124" mass="13852">MTAEVSRTRAGLGGTDPGERPKKPRNFLQPRGPITTLNRVYMTAEVGRTRAGLGGTDPGERPKKPRNFLQPRGPITTLNRLRHVPPQYPHQGDDVRSSVQRACGMSVTRHDCPWRWQSGTSRLL</sequence>
<name>C3YPI2_BRAFL</name>
<proteinExistence type="predicted"/>
<feature type="region of interest" description="Disordered" evidence="1">
    <location>
        <begin position="46"/>
        <end position="73"/>
    </location>
</feature>
<feature type="region of interest" description="Disordered" evidence="1">
    <location>
        <begin position="1"/>
        <end position="32"/>
    </location>
</feature>
<evidence type="ECO:0000256" key="1">
    <source>
        <dbReference type="SAM" id="MobiDB-lite"/>
    </source>
</evidence>
<organism>
    <name type="scientific">Branchiostoma floridae</name>
    <name type="common">Florida lancelet</name>
    <name type="synonym">Amphioxus</name>
    <dbReference type="NCBI Taxonomy" id="7739"/>
    <lineage>
        <taxon>Eukaryota</taxon>
        <taxon>Metazoa</taxon>
        <taxon>Chordata</taxon>
        <taxon>Cephalochordata</taxon>
        <taxon>Leptocardii</taxon>
        <taxon>Amphioxiformes</taxon>
        <taxon>Branchiostomatidae</taxon>
        <taxon>Branchiostoma</taxon>
    </lineage>
</organism>
<accession>C3YPI2</accession>
<dbReference type="EMBL" id="GG666538">
    <property type="protein sequence ID" value="EEN57766.1"/>
    <property type="molecule type" value="Genomic_DNA"/>
</dbReference>
<reference evidence="2" key="1">
    <citation type="journal article" date="2008" name="Nature">
        <title>The amphioxus genome and the evolution of the chordate karyotype.</title>
        <authorList>
            <consortium name="US DOE Joint Genome Institute (JGI-PGF)"/>
            <person name="Putnam N.H."/>
            <person name="Butts T."/>
            <person name="Ferrier D.E.K."/>
            <person name="Furlong R.F."/>
            <person name="Hellsten U."/>
            <person name="Kawashima T."/>
            <person name="Robinson-Rechavi M."/>
            <person name="Shoguchi E."/>
            <person name="Terry A."/>
            <person name="Yu J.-K."/>
            <person name="Benito-Gutierrez E.L."/>
            <person name="Dubchak I."/>
            <person name="Garcia-Fernandez J."/>
            <person name="Gibson-Brown J.J."/>
            <person name="Grigoriev I.V."/>
            <person name="Horton A.C."/>
            <person name="de Jong P.J."/>
            <person name="Jurka J."/>
            <person name="Kapitonov V.V."/>
            <person name="Kohara Y."/>
            <person name="Kuroki Y."/>
            <person name="Lindquist E."/>
            <person name="Lucas S."/>
            <person name="Osoegawa K."/>
            <person name="Pennacchio L.A."/>
            <person name="Salamov A.A."/>
            <person name="Satou Y."/>
            <person name="Sauka-Spengler T."/>
            <person name="Schmutz J."/>
            <person name="Shin-I T."/>
            <person name="Toyoda A."/>
            <person name="Bronner-Fraser M."/>
            <person name="Fujiyama A."/>
            <person name="Holland L.Z."/>
            <person name="Holland P.W.H."/>
            <person name="Satoh N."/>
            <person name="Rokhsar D.S."/>
        </authorList>
    </citation>
    <scope>NUCLEOTIDE SEQUENCE [LARGE SCALE GENOMIC DNA]</scope>
    <source>
        <strain evidence="2">S238N-H82</strain>
        <tissue evidence="2">Testes</tissue>
    </source>
</reference>